<evidence type="ECO:0000256" key="2">
    <source>
        <dbReference type="ARBA" id="ARBA00023186"/>
    </source>
</evidence>
<gene>
    <name evidence="4" type="ORF">E4U09_002589</name>
</gene>
<keyword evidence="2" id="KW-0143">Chaperone</keyword>
<dbReference type="Proteomes" id="UP000707071">
    <property type="component" value="Unassembled WGS sequence"/>
</dbReference>
<evidence type="ECO:0000256" key="3">
    <source>
        <dbReference type="SAM" id="Coils"/>
    </source>
</evidence>
<dbReference type="FunFam" id="1.10.287.370:FF:000003">
    <property type="entry name" value="Prefoldin subunit 6"/>
    <property type="match status" value="1"/>
</dbReference>
<dbReference type="GO" id="GO:0051131">
    <property type="term" value="P:chaperone-mediated protein complex assembly"/>
    <property type="evidence" value="ECO:0007669"/>
    <property type="project" value="TreeGrafter"/>
</dbReference>
<reference evidence="4 5" key="1">
    <citation type="journal article" date="2020" name="bioRxiv">
        <title>Whole genome comparisons of ergot fungi reveals the divergence and evolution of species within the genus Claviceps are the result of varying mechanisms driving genome evolution and host range expansion.</title>
        <authorList>
            <person name="Wyka S.A."/>
            <person name="Mondo S.J."/>
            <person name="Liu M."/>
            <person name="Dettman J."/>
            <person name="Nalam V."/>
            <person name="Broders K.D."/>
        </authorList>
    </citation>
    <scope>NUCLEOTIDE SEQUENCE [LARGE SCALE GENOMIC DNA]</scope>
    <source>
        <strain evidence="4 5">Clav52</strain>
    </source>
</reference>
<organism evidence="4 5">
    <name type="scientific">Claviceps aff. purpurea</name>
    <dbReference type="NCBI Taxonomy" id="1967640"/>
    <lineage>
        <taxon>Eukaryota</taxon>
        <taxon>Fungi</taxon>
        <taxon>Dikarya</taxon>
        <taxon>Ascomycota</taxon>
        <taxon>Pezizomycotina</taxon>
        <taxon>Sordariomycetes</taxon>
        <taxon>Hypocreomycetidae</taxon>
        <taxon>Hypocreales</taxon>
        <taxon>Clavicipitaceae</taxon>
        <taxon>Claviceps</taxon>
    </lineage>
</organism>
<dbReference type="PANTHER" id="PTHR21431">
    <property type="entry name" value="PREFOLDIN SUBUNIT 6"/>
    <property type="match status" value="1"/>
</dbReference>
<evidence type="ECO:0000313" key="4">
    <source>
        <dbReference type="EMBL" id="KAG6294528.1"/>
    </source>
</evidence>
<proteinExistence type="inferred from homology"/>
<dbReference type="GO" id="GO:0005737">
    <property type="term" value="C:cytoplasm"/>
    <property type="evidence" value="ECO:0007669"/>
    <property type="project" value="TreeGrafter"/>
</dbReference>
<evidence type="ECO:0000256" key="1">
    <source>
        <dbReference type="ARBA" id="ARBA00008045"/>
    </source>
</evidence>
<accession>A0A9P7QKL9</accession>
<dbReference type="EMBL" id="SRRH01000217">
    <property type="protein sequence ID" value="KAG6294528.1"/>
    <property type="molecule type" value="Genomic_DNA"/>
</dbReference>
<dbReference type="Gene3D" id="1.10.287.370">
    <property type="match status" value="1"/>
</dbReference>
<keyword evidence="5" id="KW-1185">Reference proteome</keyword>
<comment type="caution">
    <text evidence="4">The sequence shown here is derived from an EMBL/GenBank/DDBJ whole genome shotgun (WGS) entry which is preliminary data.</text>
</comment>
<sequence length="129" mass="14579">MADVQAKLQALSEDYQKLQQELQDSVNSRQKLQSQQQENAGVFREFEKLGEDETIYKLMGPVLMKQDKVEAESTVKGRLDFIKGEVTRLETQIKETQDKMEKKKTEILQVQASAQAEASNGGKSQQSAN</sequence>
<dbReference type="SUPFAM" id="SSF46579">
    <property type="entry name" value="Prefoldin"/>
    <property type="match status" value="1"/>
</dbReference>
<name>A0A9P7QKL9_9HYPO</name>
<dbReference type="InterPro" id="IPR009053">
    <property type="entry name" value="Prefoldin"/>
</dbReference>
<comment type="similarity">
    <text evidence="1">Belongs to the prefoldin subunit beta family.</text>
</comment>
<keyword evidence="3" id="KW-0175">Coiled coil</keyword>
<dbReference type="GO" id="GO:0051082">
    <property type="term" value="F:unfolded protein binding"/>
    <property type="evidence" value="ECO:0007669"/>
    <property type="project" value="InterPro"/>
</dbReference>
<evidence type="ECO:0000313" key="5">
    <source>
        <dbReference type="Proteomes" id="UP000707071"/>
    </source>
</evidence>
<dbReference type="GO" id="GO:0051087">
    <property type="term" value="F:protein-folding chaperone binding"/>
    <property type="evidence" value="ECO:0007669"/>
    <property type="project" value="TreeGrafter"/>
</dbReference>
<protein>
    <recommendedName>
        <fullName evidence="6">Gim complex component GIM1</fullName>
    </recommendedName>
</protein>
<dbReference type="GO" id="GO:0016272">
    <property type="term" value="C:prefoldin complex"/>
    <property type="evidence" value="ECO:0007669"/>
    <property type="project" value="InterPro"/>
</dbReference>
<feature type="coiled-coil region" evidence="3">
    <location>
        <begin position="79"/>
        <end position="113"/>
    </location>
</feature>
<evidence type="ECO:0008006" key="6">
    <source>
        <dbReference type="Google" id="ProtNLM"/>
    </source>
</evidence>
<dbReference type="AlphaFoldDB" id="A0A9P7QKL9"/>
<dbReference type="GO" id="GO:0006457">
    <property type="term" value="P:protein folding"/>
    <property type="evidence" value="ECO:0007669"/>
    <property type="project" value="InterPro"/>
</dbReference>
<dbReference type="CDD" id="cd23161">
    <property type="entry name" value="Prefoldin_6"/>
    <property type="match status" value="1"/>
</dbReference>
<dbReference type="Pfam" id="PF01920">
    <property type="entry name" value="Prefoldin_2"/>
    <property type="match status" value="1"/>
</dbReference>
<dbReference type="InterPro" id="IPR002777">
    <property type="entry name" value="PFD_beta-like"/>
</dbReference>
<feature type="coiled-coil region" evidence="3">
    <location>
        <begin position="1"/>
        <end position="35"/>
    </location>
</feature>
<dbReference type="PANTHER" id="PTHR21431:SF0">
    <property type="entry name" value="PREFOLDIN SUBUNIT 6"/>
    <property type="match status" value="1"/>
</dbReference>